<evidence type="ECO:0000256" key="1">
    <source>
        <dbReference type="SAM" id="MobiDB-lite"/>
    </source>
</evidence>
<feature type="domain" description="LIN-9 C-terminal" evidence="2">
    <location>
        <begin position="33"/>
        <end position="110"/>
    </location>
</feature>
<feature type="region of interest" description="Disordered" evidence="1">
    <location>
        <begin position="137"/>
        <end position="179"/>
    </location>
</feature>
<dbReference type="EMBL" id="KE346415">
    <property type="protein sequence ID" value="KJE98402.1"/>
    <property type="molecule type" value="Genomic_DNA"/>
</dbReference>
<gene>
    <name evidence="3" type="ORF">CAOG_010230</name>
</gene>
<dbReference type="InParanoid" id="A0A0D2W220"/>
<feature type="compositionally biased region" description="Acidic residues" evidence="1">
    <location>
        <begin position="153"/>
        <end position="164"/>
    </location>
</feature>
<dbReference type="Proteomes" id="UP000008743">
    <property type="component" value="Unassembled WGS sequence"/>
</dbReference>
<accession>A0A0D2W220</accession>
<feature type="compositionally biased region" description="Basic and acidic residues" evidence="1">
    <location>
        <begin position="140"/>
        <end position="152"/>
    </location>
</feature>
<organism evidence="3 4">
    <name type="scientific">Capsaspora owczarzaki (strain ATCC 30864)</name>
    <dbReference type="NCBI Taxonomy" id="595528"/>
    <lineage>
        <taxon>Eukaryota</taxon>
        <taxon>Filasterea</taxon>
        <taxon>Capsaspora</taxon>
    </lineage>
</organism>
<dbReference type="InterPro" id="IPR045831">
    <property type="entry name" value="LIN9_C"/>
</dbReference>
<protein>
    <recommendedName>
        <fullName evidence="2">LIN-9 C-terminal domain-containing protein</fullName>
    </recommendedName>
</protein>
<evidence type="ECO:0000313" key="3">
    <source>
        <dbReference type="EMBL" id="KJE98402.1"/>
    </source>
</evidence>
<dbReference type="AlphaFoldDB" id="A0A0D2W220"/>
<keyword evidence="4" id="KW-1185">Reference proteome</keyword>
<proteinExistence type="predicted"/>
<name>A0A0D2W220_CAPO3</name>
<reference evidence="4" key="1">
    <citation type="submission" date="2011-02" db="EMBL/GenBank/DDBJ databases">
        <title>The Genome Sequence of Capsaspora owczarzaki ATCC 30864.</title>
        <authorList>
            <person name="Russ C."/>
            <person name="Cuomo C."/>
            <person name="Burger G."/>
            <person name="Gray M.W."/>
            <person name="Holland P.W.H."/>
            <person name="King N."/>
            <person name="Lang F.B.F."/>
            <person name="Roger A.J."/>
            <person name="Ruiz-Trillo I."/>
            <person name="Young S.K."/>
            <person name="Zeng Q."/>
            <person name="Gargeya S."/>
            <person name="Alvarado L."/>
            <person name="Berlin A."/>
            <person name="Chapman S.B."/>
            <person name="Chen Z."/>
            <person name="Freedman E."/>
            <person name="Gellesch M."/>
            <person name="Goldberg J."/>
            <person name="Griggs A."/>
            <person name="Gujja S."/>
            <person name="Heilman E."/>
            <person name="Heiman D."/>
            <person name="Howarth C."/>
            <person name="Mehta T."/>
            <person name="Neiman D."/>
            <person name="Pearson M."/>
            <person name="Roberts A."/>
            <person name="Saif S."/>
            <person name="Shea T."/>
            <person name="Shenoy N."/>
            <person name="Sisk P."/>
            <person name="Stolte C."/>
            <person name="Sykes S."/>
            <person name="White J."/>
            <person name="Yandava C."/>
            <person name="Haas B."/>
            <person name="Nusbaum C."/>
            <person name="Birren B."/>
        </authorList>
    </citation>
    <scope>NUCLEOTIDE SEQUENCE</scope>
    <source>
        <strain evidence="4">ATCC 30864</strain>
    </source>
</reference>
<sequence>MERKIDDSIGEHVSEDELAEIHNPHNYVLGDIQYVVKLNKLLKIKEILTKYLVTMNQNALRCVGVSETGIPPQLKQEYAWVMLQLHDCNKVIDSTLVQLENIKQQTAEHKDAGMPISVECDLLAKSLFTASCKKNSLQRQRQEEEQEHRENLGPDEADEEDDAEPASTKNGDSNMVQQPLRPAAANAIYLQIGEVVEKLIQHVAIPDS</sequence>
<evidence type="ECO:0000313" key="4">
    <source>
        <dbReference type="Proteomes" id="UP000008743"/>
    </source>
</evidence>
<evidence type="ECO:0000259" key="2">
    <source>
        <dbReference type="Pfam" id="PF19438"/>
    </source>
</evidence>
<feature type="compositionally biased region" description="Polar residues" evidence="1">
    <location>
        <begin position="167"/>
        <end position="177"/>
    </location>
</feature>
<dbReference type="Pfam" id="PF19438">
    <property type="entry name" value="LIN9_C"/>
    <property type="match status" value="1"/>
</dbReference>